<proteinExistence type="inferred from homology"/>
<dbReference type="EMBL" id="JAAKDE010000004">
    <property type="protein sequence ID" value="MBA2132536.1"/>
    <property type="molecule type" value="Genomic_DNA"/>
</dbReference>
<organism evidence="12 13">
    <name type="scientific">Capillibacterium thermochitinicola</name>
    <dbReference type="NCBI Taxonomy" id="2699427"/>
    <lineage>
        <taxon>Bacteria</taxon>
        <taxon>Bacillati</taxon>
        <taxon>Bacillota</taxon>
        <taxon>Capillibacterium</taxon>
    </lineage>
</organism>
<comment type="similarity">
    <text evidence="3 10">Belongs to the TrpF family.</text>
</comment>
<dbReference type="InterPro" id="IPR001240">
    <property type="entry name" value="PRAI_dom"/>
</dbReference>
<evidence type="ECO:0000256" key="3">
    <source>
        <dbReference type="ARBA" id="ARBA00007571"/>
    </source>
</evidence>
<dbReference type="InterPro" id="IPR044643">
    <property type="entry name" value="TrpF_fam"/>
</dbReference>
<dbReference type="FunFam" id="3.20.20.70:FF:000075">
    <property type="entry name" value="Tryptophan biosynthesis protein TRP1"/>
    <property type="match status" value="1"/>
</dbReference>
<dbReference type="InterPro" id="IPR011060">
    <property type="entry name" value="RibuloseP-bd_barrel"/>
</dbReference>
<evidence type="ECO:0000256" key="10">
    <source>
        <dbReference type="HAMAP-Rule" id="MF_00135"/>
    </source>
</evidence>
<evidence type="ECO:0000256" key="6">
    <source>
        <dbReference type="ARBA" id="ARBA00022605"/>
    </source>
</evidence>
<name>A0A8J6HZ95_9FIRM</name>
<evidence type="ECO:0000256" key="1">
    <source>
        <dbReference type="ARBA" id="ARBA00001164"/>
    </source>
</evidence>
<evidence type="ECO:0000313" key="12">
    <source>
        <dbReference type="EMBL" id="MBA2132536.1"/>
    </source>
</evidence>
<dbReference type="InterPro" id="IPR013785">
    <property type="entry name" value="Aldolase_TIM"/>
</dbReference>
<dbReference type="PANTHER" id="PTHR42894:SF1">
    <property type="entry name" value="N-(5'-PHOSPHORIBOSYL)ANTHRANILATE ISOMERASE"/>
    <property type="match status" value="1"/>
</dbReference>
<evidence type="ECO:0000259" key="11">
    <source>
        <dbReference type="Pfam" id="PF00697"/>
    </source>
</evidence>
<dbReference type="GO" id="GO:0000162">
    <property type="term" value="P:L-tryptophan biosynthetic process"/>
    <property type="evidence" value="ECO:0007669"/>
    <property type="project" value="UniProtKB-UniRule"/>
</dbReference>
<evidence type="ECO:0000256" key="9">
    <source>
        <dbReference type="ARBA" id="ARBA00023235"/>
    </source>
</evidence>
<keyword evidence="13" id="KW-1185">Reference proteome</keyword>
<evidence type="ECO:0000256" key="5">
    <source>
        <dbReference type="ARBA" id="ARBA00022272"/>
    </source>
</evidence>
<keyword evidence="8 10" id="KW-0057">Aromatic amino acid biosynthesis</keyword>
<dbReference type="Proteomes" id="UP000657177">
    <property type="component" value="Unassembled WGS sequence"/>
</dbReference>
<dbReference type="Pfam" id="PF00697">
    <property type="entry name" value="PRAI"/>
    <property type="match status" value="1"/>
</dbReference>
<dbReference type="PANTHER" id="PTHR42894">
    <property type="entry name" value="N-(5'-PHOSPHORIBOSYL)ANTHRANILATE ISOMERASE"/>
    <property type="match status" value="1"/>
</dbReference>
<dbReference type="EC" id="5.3.1.24" evidence="4 10"/>
<dbReference type="AlphaFoldDB" id="A0A8J6HZ95"/>
<dbReference type="CDD" id="cd00405">
    <property type="entry name" value="PRAI"/>
    <property type="match status" value="1"/>
</dbReference>
<dbReference type="UniPathway" id="UPA00035">
    <property type="reaction ID" value="UER00042"/>
</dbReference>
<keyword evidence="6 10" id="KW-0028">Amino-acid biosynthesis</keyword>
<dbReference type="HAMAP" id="MF_00135">
    <property type="entry name" value="PRAI"/>
    <property type="match status" value="1"/>
</dbReference>
<comment type="pathway">
    <text evidence="2 10">Amino-acid biosynthesis; L-tryptophan biosynthesis; L-tryptophan from chorismate: step 3/5.</text>
</comment>
<evidence type="ECO:0000256" key="2">
    <source>
        <dbReference type="ARBA" id="ARBA00004664"/>
    </source>
</evidence>
<comment type="catalytic activity">
    <reaction evidence="1 10">
        <text>N-(5-phospho-beta-D-ribosyl)anthranilate = 1-(2-carboxyphenylamino)-1-deoxy-D-ribulose 5-phosphate</text>
        <dbReference type="Rhea" id="RHEA:21540"/>
        <dbReference type="ChEBI" id="CHEBI:18277"/>
        <dbReference type="ChEBI" id="CHEBI:58613"/>
        <dbReference type="EC" id="5.3.1.24"/>
    </reaction>
</comment>
<evidence type="ECO:0000256" key="7">
    <source>
        <dbReference type="ARBA" id="ARBA00022822"/>
    </source>
</evidence>
<evidence type="ECO:0000256" key="8">
    <source>
        <dbReference type="ARBA" id="ARBA00023141"/>
    </source>
</evidence>
<comment type="caution">
    <text evidence="12">The sequence shown here is derived from an EMBL/GenBank/DDBJ whole genome shotgun (WGS) entry which is preliminary data.</text>
</comment>
<keyword evidence="9 10" id="KW-0413">Isomerase</keyword>
<feature type="domain" description="N-(5'phosphoribosyl) anthranilate isomerase (PRAI)" evidence="11">
    <location>
        <begin position="4"/>
        <end position="197"/>
    </location>
</feature>
<reference evidence="12" key="1">
    <citation type="submission" date="2020-06" db="EMBL/GenBank/DDBJ databases">
        <title>Novel chitinolytic bacterium.</title>
        <authorList>
            <person name="Ungkulpasvich U."/>
            <person name="Kosugi A."/>
            <person name="Uke A."/>
        </authorList>
    </citation>
    <scope>NUCLEOTIDE SEQUENCE</scope>
    <source>
        <strain evidence="12">UUS1-1</strain>
    </source>
</reference>
<evidence type="ECO:0000256" key="4">
    <source>
        <dbReference type="ARBA" id="ARBA00012572"/>
    </source>
</evidence>
<gene>
    <name evidence="10" type="primary">trpF</name>
    <name evidence="12" type="ORF">G5B42_03125</name>
</gene>
<dbReference type="Gene3D" id="3.20.20.70">
    <property type="entry name" value="Aldolase class I"/>
    <property type="match status" value="1"/>
</dbReference>
<sequence length="206" mass="22263">MIPVKICGITNLNDALVCQKLGVSALGFVFAPSPRRVSVEQVAQITRHLSPLILKVGVFVDEDPLRIHEVMEACRLDLAQLHGAEKPEHCQILGGRVIKAFRAGRDQPDPEWRGAPLRGILVDSYAANVYGGTGQVFDWALVANYRKLGFPLILAGGLNPENIGAALRRVQPDGIDLSSGVEKSPGIKDPDKIARLMATIRNSSSP</sequence>
<dbReference type="SUPFAM" id="SSF51366">
    <property type="entry name" value="Ribulose-phoshate binding barrel"/>
    <property type="match status" value="1"/>
</dbReference>
<dbReference type="NCBIfam" id="NF002298">
    <property type="entry name" value="PRK01222.1-4"/>
    <property type="match status" value="1"/>
</dbReference>
<dbReference type="RefSeq" id="WP_181338977.1">
    <property type="nucleotide sequence ID" value="NZ_JAAKDE010000004.1"/>
</dbReference>
<evidence type="ECO:0000313" key="13">
    <source>
        <dbReference type="Proteomes" id="UP000657177"/>
    </source>
</evidence>
<dbReference type="GO" id="GO:0004640">
    <property type="term" value="F:phosphoribosylanthranilate isomerase activity"/>
    <property type="evidence" value="ECO:0007669"/>
    <property type="project" value="UniProtKB-UniRule"/>
</dbReference>
<keyword evidence="7 10" id="KW-0822">Tryptophan biosynthesis</keyword>
<protein>
    <recommendedName>
        <fullName evidence="5 10">N-(5'-phosphoribosyl)anthranilate isomerase</fullName>
        <shortName evidence="10">PRAI</shortName>
        <ecNumber evidence="4 10">5.3.1.24</ecNumber>
    </recommendedName>
</protein>
<accession>A0A8J6HZ95</accession>